<gene>
    <name evidence="2" type="ORF">GN958_ATG21336</name>
</gene>
<organism evidence="2 3">
    <name type="scientific">Phytophthora infestans</name>
    <name type="common">Potato late blight agent</name>
    <name type="synonym">Botrytis infestans</name>
    <dbReference type="NCBI Taxonomy" id="4787"/>
    <lineage>
        <taxon>Eukaryota</taxon>
        <taxon>Sar</taxon>
        <taxon>Stramenopiles</taxon>
        <taxon>Oomycota</taxon>
        <taxon>Peronosporomycetes</taxon>
        <taxon>Peronosporales</taxon>
        <taxon>Peronosporaceae</taxon>
        <taxon>Phytophthora</taxon>
    </lineage>
</organism>
<feature type="compositionally biased region" description="Basic residues" evidence="1">
    <location>
        <begin position="111"/>
        <end position="128"/>
    </location>
</feature>
<name>A0A8S9TRB7_PHYIN</name>
<reference evidence="2" key="1">
    <citation type="submission" date="2020-03" db="EMBL/GenBank/DDBJ databases">
        <title>Hybrid Assembly of Korean Phytophthora infestans isolates.</title>
        <authorList>
            <person name="Prokchorchik M."/>
            <person name="Lee Y."/>
            <person name="Seo J."/>
            <person name="Cho J.-H."/>
            <person name="Park Y.-E."/>
            <person name="Jang D.-C."/>
            <person name="Im J.-S."/>
            <person name="Choi J.-G."/>
            <person name="Park H.-J."/>
            <person name="Lee G.-B."/>
            <person name="Lee Y.-G."/>
            <person name="Hong S.-Y."/>
            <person name="Cho K."/>
            <person name="Sohn K.H."/>
        </authorList>
    </citation>
    <scope>NUCLEOTIDE SEQUENCE</scope>
    <source>
        <strain evidence="2">KR_2_A2</strain>
    </source>
</reference>
<dbReference type="Proteomes" id="UP000704712">
    <property type="component" value="Unassembled WGS sequence"/>
</dbReference>
<evidence type="ECO:0000313" key="3">
    <source>
        <dbReference type="Proteomes" id="UP000704712"/>
    </source>
</evidence>
<sequence length="155" mass="17363">MASDVESEATAEKSDSAASVSTRFGDDNSPDVSSQESVRAPELDVKLFASWGEMESYLSSYSRRTYQLYSVRTATPFKTRNDRIKKNQTSCKTIPEELELYNKTFVCTHHGSPRRSRSAGKRPKQHSRKIGCPAQVGFVLFHADSEDCNSETVLE</sequence>
<evidence type="ECO:0000256" key="1">
    <source>
        <dbReference type="SAM" id="MobiDB-lite"/>
    </source>
</evidence>
<feature type="region of interest" description="Disordered" evidence="1">
    <location>
        <begin position="109"/>
        <end position="128"/>
    </location>
</feature>
<evidence type="ECO:0000313" key="2">
    <source>
        <dbReference type="EMBL" id="KAF4129477.1"/>
    </source>
</evidence>
<comment type="caution">
    <text evidence="2">The sequence shown here is derived from an EMBL/GenBank/DDBJ whole genome shotgun (WGS) entry which is preliminary data.</text>
</comment>
<evidence type="ECO:0008006" key="4">
    <source>
        <dbReference type="Google" id="ProtNLM"/>
    </source>
</evidence>
<dbReference type="PANTHER" id="PTHR31569:SF4">
    <property type="entry name" value="SWIM-TYPE DOMAIN-CONTAINING PROTEIN"/>
    <property type="match status" value="1"/>
</dbReference>
<protein>
    <recommendedName>
        <fullName evidence="4">FAR1 domain-containing protein</fullName>
    </recommendedName>
</protein>
<feature type="region of interest" description="Disordered" evidence="1">
    <location>
        <begin position="1"/>
        <end position="39"/>
    </location>
</feature>
<proteinExistence type="predicted"/>
<dbReference type="PANTHER" id="PTHR31569">
    <property type="entry name" value="SWIM-TYPE DOMAIN-CONTAINING PROTEIN"/>
    <property type="match status" value="1"/>
</dbReference>
<accession>A0A8S9TRB7</accession>
<dbReference type="EMBL" id="JAACNO010002958">
    <property type="protein sequence ID" value="KAF4129477.1"/>
    <property type="molecule type" value="Genomic_DNA"/>
</dbReference>
<dbReference type="InterPro" id="IPR052579">
    <property type="entry name" value="Zinc_finger_SWIM"/>
</dbReference>
<dbReference type="AlphaFoldDB" id="A0A8S9TRB7"/>